<sequence length="24" mass="2609">MEPVSVSAFSPSAVRGAQLSFFFF</sequence>
<organism evidence="1">
    <name type="scientific">Anguilla anguilla</name>
    <name type="common">European freshwater eel</name>
    <name type="synonym">Muraena anguilla</name>
    <dbReference type="NCBI Taxonomy" id="7936"/>
    <lineage>
        <taxon>Eukaryota</taxon>
        <taxon>Metazoa</taxon>
        <taxon>Chordata</taxon>
        <taxon>Craniata</taxon>
        <taxon>Vertebrata</taxon>
        <taxon>Euteleostomi</taxon>
        <taxon>Actinopterygii</taxon>
        <taxon>Neopterygii</taxon>
        <taxon>Teleostei</taxon>
        <taxon>Anguilliformes</taxon>
        <taxon>Anguillidae</taxon>
        <taxon>Anguilla</taxon>
    </lineage>
</organism>
<evidence type="ECO:0000313" key="1">
    <source>
        <dbReference type="EMBL" id="JAH34531.1"/>
    </source>
</evidence>
<dbReference type="EMBL" id="GBXM01074046">
    <property type="protein sequence ID" value="JAH34531.1"/>
    <property type="molecule type" value="Transcribed_RNA"/>
</dbReference>
<proteinExistence type="predicted"/>
<protein>
    <submittedName>
        <fullName evidence="1">Uncharacterized protein</fullName>
    </submittedName>
</protein>
<reference evidence="1" key="1">
    <citation type="submission" date="2014-11" db="EMBL/GenBank/DDBJ databases">
        <authorList>
            <person name="Amaro Gonzalez C."/>
        </authorList>
    </citation>
    <scope>NUCLEOTIDE SEQUENCE</scope>
</reference>
<dbReference type="AlphaFoldDB" id="A0A0E9RZM5"/>
<reference evidence="1" key="2">
    <citation type="journal article" date="2015" name="Fish Shellfish Immunol.">
        <title>Early steps in the European eel (Anguilla anguilla)-Vibrio vulnificus interaction in the gills: Role of the RtxA13 toxin.</title>
        <authorList>
            <person name="Callol A."/>
            <person name="Pajuelo D."/>
            <person name="Ebbesson L."/>
            <person name="Teles M."/>
            <person name="MacKenzie S."/>
            <person name="Amaro C."/>
        </authorList>
    </citation>
    <scope>NUCLEOTIDE SEQUENCE</scope>
</reference>
<accession>A0A0E9RZM5</accession>
<name>A0A0E9RZM5_ANGAN</name>